<name>A0A1X7NDU9_9LACT</name>
<protein>
    <submittedName>
        <fullName evidence="2">Uncharacterized protein YpmS</fullName>
    </submittedName>
</protein>
<keyword evidence="3" id="KW-1185">Reference proteome</keyword>
<dbReference type="Proteomes" id="UP000193435">
    <property type="component" value="Unassembled WGS sequence"/>
</dbReference>
<proteinExistence type="predicted"/>
<accession>A0A1X7NDU9</accession>
<sequence>MKEKNGKSRLNYWKWAFLMLLSIVLGIIIWLTTQLTPFIQGEPSLTIDESEKKEITFQIQARKEDLNQLVTNYIDEELSNNQVAFNFILDQEAQLSGTFQLFNRDVGFSLFLDPFVMENGNLQFKATKISVGALDLPISFAMNLIKSQLKVPNWVAIDTEKEIIVFNLNEFYLKNGMHFTADKIDLENDDIRLNVFLPNN</sequence>
<gene>
    <name evidence="2" type="ORF">SAMN04488700_1836</name>
</gene>
<evidence type="ECO:0000256" key="1">
    <source>
        <dbReference type="SAM" id="Phobius"/>
    </source>
</evidence>
<dbReference type="RefSeq" id="WP_085559928.1">
    <property type="nucleotide sequence ID" value="NZ_FOAH01000003.1"/>
</dbReference>
<keyword evidence="1" id="KW-1133">Transmembrane helix</keyword>
<dbReference type="Pfam" id="PF09911">
    <property type="entry name" value="DUF2140"/>
    <property type="match status" value="1"/>
</dbReference>
<dbReference type="EMBL" id="FXBJ01000002">
    <property type="protein sequence ID" value="SMH35851.1"/>
    <property type="molecule type" value="Genomic_DNA"/>
</dbReference>
<dbReference type="STRING" id="1073423.SAMN04488700_1836"/>
<evidence type="ECO:0000313" key="3">
    <source>
        <dbReference type="Proteomes" id="UP000193435"/>
    </source>
</evidence>
<organism evidence="2 3">
    <name type="scientific">Carnobacterium iners</name>
    <dbReference type="NCBI Taxonomy" id="1073423"/>
    <lineage>
        <taxon>Bacteria</taxon>
        <taxon>Bacillati</taxon>
        <taxon>Bacillota</taxon>
        <taxon>Bacilli</taxon>
        <taxon>Lactobacillales</taxon>
        <taxon>Carnobacteriaceae</taxon>
        <taxon>Carnobacterium</taxon>
    </lineage>
</organism>
<evidence type="ECO:0000313" key="2">
    <source>
        <dbReference type="EMBL" id="SMH35851.1"/>
    </source>
</evidence>
<keyword evidence="1" id="KW-0812">Transmembrane</keyword>
<reference evidence="2 3" key="1">
    <citation type="submission" date="2017-04" db="EMBL/GenBank/DDBJ databases">
        <authorList>
            <person name="Afonso C.L."/>
            <person name="Miller P.J."/>
            <person name="Scott M.A."/>
            <person name="Spackman E."/>
            <person name="Goraichik I."/>
            <person name="Dimitrov K.M."/>
            <person name="Suarez D.L."/>
            <person name="Swayne D.E."/>
        </authorList>
    </citation>
    <scope>NUCLEOTIDE SEQUENCE [LARGE SCALE GENOMIC DNA]</scope>
    <source>
        <strain evidence="2 3">LMG26642</strain>
    </source>
</reference>
<keyword evidence="1" id="KW-0472">Membrane</keyword>
<dbReference type="InterPro" id="IPR018672">
    <property type="entry name" value="DUF2140"/>
</dbReference>
<dbReference type="OrthoDB" id="2241695at2"/>
<dbReference type="AlphaFoldDB" id="A0A1X7NDU9"/>
<feature type="transmembrane region" description="Helical" evidence="1">
    <location>
        <begin position="12"/>
        <end position="31"/>
    </location>
</feature>